<keyword evidence="9" id="KW-1133">Transmembrane helix</keyword>
<gene>
    <name evidence="11" type="ORF">HZF24_00700</name>
</gene>
<dbReference type="Pfam" id="PF00512">
    <property type="entry name" value="HisKA"/>
    <property type="match status" value="1"/>
</dbReference>
<feature type="transmembrane region" description="Helical" evidence="9">
    <location>
        <begin position="12"/>
        <end position="31"/>
    </location>
</feature>
<proteinExistence type="predicted"/>
<dbReference type="InterPro" id="IPR005467">
    <property type="entry name" value="His_kinase_dom"/>
</dbReference>
<comment type="subcellular location">
    <subcellularLocation>
        <location evidence="2">Membrane</location>
    </subcellularLocation>
</comment>
<evidence type="ECO:0000256" key="4">
    <source>
        <dbReference type="ARBA" id="ARBA00022553"/>
    </source>
</evidence>
<evidence type="ECO:0000256" key="5">
    <source>
        <dbReference type="ARBA" id="ARBA00022679"/>
    </source>
</evidence>
<keyword evidence="4" id="KW-0597">Phosphoprotein</keyword>
<evidence type="ECO:0000256" key="1">
    <source>
        <dbReference type="ARBA" id="ARBA00000085"/>
    </source>
</evidence>
<dbReference type="EC" id="2.7.13.3" evidence="3"/>
<keyword evidence="8 9" id="KW-0472">Membrane</keyword>
<dbReference type="SUPFAM" id="SSF55874">
    <property type="entry name" value="ATPase domain of HSP90 chaperone/DNA topoisomerase II/histidine kinase"/>
    <property type="match status" value="1"/>
</dbReference>
<keyword evidence="7" id="KW-0902">Two-component regulatory system</keyword>
<dbReference type="Gene3D" id="1.10.287.130">
    <property type="match status" value="1"/>
</dbReference>
<dbReference type="SMART" id="SM00388">
    <property type="entry name" value="HisKA"/>
    <property type="match status" value="1"/>
</dbReference>
<dbReference type="FunFam" id="1.10.287.130:FF:000001">
    <property type="entry name" value="Two-component sensor histidine kinase"/>
    <property type="match status" value="1"/>
</dbReference>
<feature type="domain" description="Histidine kinase" evidence="10">
    <location>
        <begin position="212"/>
        <end position="423"/>
    </location>
</feature>
<dbReference type="InterPro" id="IPR003594">
    <property type="entry name" value="HATPase_dom"/>
</dbReference>
<evidence type="ECO:0000313" key="11">
    <source>
        <dbReference type="EMBL" id="NYB72653.1"/>
    </source>
</evidence>
<dbReference type="Pfam" id="PF02518">
    <property type="entry name" value="HATPase_c"/>
    <property type="match status" value="1"/>
</dbReference>
<evidence type="ECO:0000256" key="3">
    <source>
        <dbReference type="ARBA" id="ARBA00012438"/>
    </source>
</evidence>
<sequence>MFRRLHFKLTAYMGLVLVAFMIFIAAGIYNFTRMVFEDGNKELMRSEALRVYVYRNSSYMNFSITGRFGVDRIGPSITFIGPQKLDACYIMYNENLDRILANENEITIADEIKHLAAKSFADQKDSYTSRRVGRFNYRIYTRYFDDINGSSVVQVYQNTINEDILWSFLKTVLYVTGLTGTAVLLFISFIFTGQAIKPIRDTWIRQKEFVADASHELRTPLTVIQTNLDVVLSDDEGTVEENEVWLDNAYSETRVMAKLIDQLLILAKADVNEEKLAVSEFLLSEVVENVCQSMEVLAKKKGLDFIVNVAEDIKIKADYDKIRRLVVILVDNAVKYTEEGKITVSLYTEKNKKIFTVEDTGIGIAKKDLCRIFDRFYRADKARHREGGTGLGLSIAKWIADVHRFSLTVESTVNEGSKFTLKM</sequence>
<dbReference type="PANTHER" id="PTHR45453:SF1">
    <property type="entry name" value="PHOSPHATE REGULON SENSOR PROTEIN PHOR"/>
    <property type="match status" value="1"/>
</dbReference>
<reference evidence="11" key="1">
    <citation type="submission" date="2020-07" db="EMBL/GenBank/DDBJ databases">
        <title>Genomic analysis of a strain of Sedimentibacter Hydroxybenzoicus DSM7310.</title>
        <authorList>
            <person name="Ma S."/>
        </authorList>
    </citation>
    <scope>NUCLEOTIDE SEQUENCE</scope>
    <source>
        <strain evidence="11">DSM 7310</strain>
    </source>
</reference>
<evidence type="ECO:0000256" key="6">
    <source>
        <dbReference type="ARBA" id="ARBA00022777"/>
    </source>
</evidence>
<evidence type="ECO:0000256" key="2">
    <source>
        <dbReference type="ARBA" id="ARBA00004370"/>
    </source>
</evidence>
<dbReference type="PRINTS" id="PR00344">
    <property type="entry name" value="BCTRLSENSOR"/>
</dbReference>
<evidence type="ECO:0000256" key="9">
    <source>
        <dbReference type="SAM" id="Phobius"/>
    </source>
</evidence>
<keyword evidence="9" id="KW-0812">Transmembrane</keyword>
<evidence type="ECO:0000313" key="12">
    <source>
        <dbReference type="Proteomes" id="UP000611629"/>
    </source>
</evidence>
<dbReference type="Gene3D" id="3.30.565.10">
    <property type="entry name" value="Histidine kinase-like ATPase, C-terminal domain"/>
    <property type="match status" value="1"/>
</dbReference>
<dbReference type="Proteomes" id="UP000611629">
    <property type="component" value="Unassembled WGS sequence"/>
</dbReference>
<keyword evidence="6" id="KW-0418">Kinase</keyword>
<name>A0A974GUT5_SEDHY</name>
<evidence type="ECO:0000259" key="10">
    <source>
        <dbReference type="PROSITE" id="PS50109"/>
    </source>
</evidence>
<dbReference type="PANTHER" id="PTHR45453">
    <property type="entry name" value="PHOSPHATE REGULON SENSOR PROTEIN PHOR"/>
    <property type="match status" value="1"/>
</dbReference>
<dbReference type="GO" id="GO:0005886">
    <property type="term" value="C:plasma membrane"/>
    <property type="evidence" value="ECO:0007669"/>
    <property type="project" value="TreeGrafter"/>
</dbReference>
<feature type="transmembrane region" description="Helical" evidence="9">
    <location>
        <begin position="171"/>
        <end position="191"/>
    </location>
</feature>
<organism evidence="11 12">
    <name type="scientific">Sedimentibacter hydroxybenzoicus DSM 7310</name>
    <dbReference type="NCBI Taxonomy" id="1123245"/>
    <lineage>
        <taxon>Bacteria</taxon>
        <taxon>Bacillati</taxon>
        <taxon>Bacillota</taxon>
        <taxon>Tissierellia</taxon>
        <taxon>Sedimentibacter</taxon>
    </lineage>
</organism>
<dbReference type="InterPro" id="IPR036890">
    <property type="entry name" value="HATPase_C_sf"/>
</dbReference>
<evidence type="ECO:0000256" key="8">
    <source>
        <dbReference type="ARBA" id="ARBA00023136"/>
    </source>
</evidence>
<dbReference type="InterPro" id="IPR036097">
    <property type="entry name" value="HisK_dim/P_sf"/>
</dbReference>
<dbReference type="InterPro" id="IPR003661">
    <property type="entry name" value="HisK_dim/P_dom"/>
</dbReference>
<dbReference type="CDD" id="cd00082">
    <property type="entry name" value="HisKA"/>
    <property type="match status" value="1"/>
</dbReference>
<keyword evidence="5" id="KW-0808">Transferase</keyword>
<dbReference type="FunFam" id="3.30.565.10:FF:000006">
    <property type="entry name" value="Sensor histidine kinase WalK"/>
    <property type="match status" value="1"/>
</dbReference>
<dbReference type="GO" id="GO:0000155">
    <property type="term" value="F:phosphorelay sensor kinase activity"/>
    <property type="evidence" value="ECO:0007669"/>
    <property type="project" value="InterPro"/>
</dbReference>
<dbReference type="InterPro" id="IPR004358">
    <property type="entry name" value="Sig_transdc_His_kin-like_C"/>
</dbReference>
<comment type="catalytic activity">
    <reaction evidence="1">
        <text>ATP + protein L-histidine = ADP + protein N-phospho-L-histidine.</text>
        <dbReference type="EC" id="2.7.13.3"/>
    </reaction>
</comment>
<evidence type="ECO:0000256" key="7">
    <source>
        <dbReference type="ARBA" id="ARBA00023012"/>
    </source>
</evidence>
<dbReference type="SUPFAM" id="SSF47384">
    <property type="entry name" value="Homodimeric domain of signal transducing histidine kinase"/>
    <property type="match status" value="1"/>
</dbReference>
<dbReference type="GO" id="GO:0004721">
    <property type="term" value="F:phosphoprotein phosphatase activity"/>
    <property type="evidence" value="ECO:0007669"/>
    <property type="project" value="TreeGrafter"/>
</dbReference>
<accession>A0A974GUT5</accession>
<dbReference type="RefSeq" id="WP_179236338.1">
    <property type="nucleotide sequence ID" value="NZ_JACBNQ010000001.1"/>
</dbReference>
<dbReference type="InterPro" id="IPR050351">
    <property type="entry name" value="BphY/WalK/GraS-like"/>
</dbReference>
<dbReference type="GO" id="GO:0016036">
    <property type="term" value="P:cellular response to phosphate starvation"/>
    <property type="evidence" value="ECO:0007669"/>
    <property type="project" value="TreeGrafter"/>
</dbReference>
<dbReference type="AlphaFoldDB" id="A0A974GUT5"/>
<dbReference type="EMBL" id="JACBNQ010000001">
    <property type="protein sequence ID" value="NYB72653.1"/>
    <property type="molecule type" value="Genomic_DNA"/>
</dbReference>
<protein>
    <recommendedName>
        <fullName evidence="3">histidine kinase</fullName>
        <ecNumber evidence="3">2.7.13.3</ecNumber>
    </recommendedName>
</protein>
<keyword evidence="12" id="KW-1185">Reference proteome</keyword>
<dbReference type="PROSITE" id="PS50109">
    <property type="entry name" value="HIS_KIN"/>
    <property type="match status" value="1"/>
</dbReference>
<comment type="caution">
    <text evidence="11">The sequence shown here is derived from an EMBL/GenBank/DDBJ whole genome shotgun (WGS) entry which is preliminary data.</text>
</comment>
<dbReference type="SMART" id="SM00387">
    <property type="entry name" value="HATPase_c"/>
    <property type="match status" value="1"/>
</dbReference>